<dbReference type="AlphaFoldDB" id="A0A0B9GTU0"/>
<dbReference type="SUPFAM" id="SSF100950">
    <property type="entry name" value="NagB/RpiA/CoA transferase-like"/>
    <property type="match status" value="1"/>
</dbReference>
<feature type="domain" description="HTH deoR-type" evidence="5">
    <location>
        <begin position="3"/>
        <end position="58"/>
    </location>
</feature>
<dbReference type="Pfam" id="PF08220">
    <property type="entry name" value="HTH_DeoR"/>
    <property type="match status" value="1"/>
</dbReference>
<dbReference type="SUPFAM" id="SSF46785">
    <property type="entry name" value="Winged helix' DNA-binding domain"/>
    <property type="match status" value="1"/>
</dbReference>
<sequence length="248" mass="27767">MELNHRQNQILATIRTEGEVQIDHLAEKFAVTTQTIRRDVNYLCEQGLARRVHGGVSLPASLTNTSYRYRSDVESTVKDQLAATLAACIPDGSTIMIGIGTTLARLAQHLLSKNTLRVITNNLQVAQILEANENIEIYIAGGQFRREHQDIMGSSAVSFFDGFEADIGICGCAAVTDRHFVMEHESIEADISKAIIRNSRKQWLVADARKWEQFAVVKVSPMKQFDKIFTNNQRLPKEFPLHLTAKAD</sequence>
<evidence type="ECO:0000256" key="2">
    <source>
        <dbReference type="ARBA" id="ARBA00023015"/>
    </source>
</evidence>
<evidence type="ECO:0000259" key="5">
    <source>
        <dbReference type="PROSITE" id="PS51000"/>
    </source>
</evidence>
<reference evidence="6 7" key="1">
    <citation type="submission" date="2014-12" db="EMBL/GenBank/DDBJ databases">
        <title>Genome sequencing of Photobacterium gaetbulicola AD005a.</title>
        <authorList>
            <person name="Adrian T.G.S."/>
            <person name="Chan K.G."/>
        </authorList>
    </citation>
    <scope>NUCLEOTIDE SEQUENCE [LARGE SCALE GENOMIC DNA]</scope>
    <source>
        <strain evidence="6 7">AD005a</strain>
    </source>
</reference>
<dbReference type="Gene3D" id="1.10.10.10">
    <property type="entry name" value="Winged helix-like DNA-binding domain superfamily/Winged helix DNA-binding domain"/>
    <property type="match status" value="1"/>
</dbReference>
<dbReference type="RefSeq" id="WP_039465855.1">
    <property type="nucleotide sequence ID" value="NZ_JWLZ01000182.1"/>
</dbReference>
<dbReference type="PRINTS" id="PR00037">
    <property type="entry name" value="HTHLACR"/>
</dbReference>
<dbReference type="InterPro" id="IPR001034">
    <property type="entry name" value="DeoR_HTH"/>
</dbReference>
<evidence type="ECO:0000256" key="3">
    <source>
        <dbReference type="ARBA" id="ARBA00023125"/>
    </source>
</evidence>
<keyword evidence="2" id="KW-0805">Transcription regulation</keyword>
<evidence type="ECO:0000313" key="6">
    <source>
        <dbReference type="EMBL" id="KHT62176.1"/>
    </source>
</evidence>
<dbReference type="GO" id="GO:0003677">
    <property type="term" value="F:DNA binding"/>
    <property type="evidence" value="ECO:0007669"/>
    <property type="project" value="UniProtKB-KW"/>
</dbReference>
<dbReference type="InterPro" id="IPR036390">
    <property type="entry name" value="WH_DNA-bd_sf"/>
</dbReference>
<keyword evidence="4" id="KW-0804">Transcription</keyword>
<dbReference type="PROSITE" id="PS00894">
    <property type="entry name" value="HTH_DEOR_1"/>
    <property type="match status" value="1"/>
</dbReference>
<evidence type="ECO:0000256" key="4">
    <source>
        <dbReference type="ARBA" id="ARBA00023163"/>
    </source>
</evidence>
<evidence type="ECO:0000313" key="7">
    <source>
        <dbReference type="Proteomes" id="UP000031278"/>
    </source>
</evidence>
<dbReference type="EMBL" id="JWLZ01000182">
    <property type="protein sequence ID" value="KHT62176.1"/>
    <property type="molecule type" value="Genomic_DNA"/>
</dbReference>
<keyword evidence="1" id="KW-0678">Repressor</keyword>
<keyword evidence="3" id="KW-0238">DNA-binding</keyword>
<evidence type="ECO:0000256" key="1">
    <source>
        <dbReference type="ARBA" id="ARBA00022491"/>
    </source>
</evidence>
<gene>
    <name evidence="6" type="ORF">RJ45_18625</name>
</gene>
<name>A0A0B9GTU0_9GAMM</name>
<dbReference type="GO" id="GO:0003700">
    <property type="term" value="F:DNA-binding transcription factor activity"/>
    <property type="evidence" value="ECO:0007669"/>
    <property type="project" value="InterPro"/>
</dbReference>
<dbReference type="SMART" id="SM00420">
    <property type="entry name" value="HTH_DEOR"/>
    <property type="match status" value="1"/>
</dbReference>
<dbReference type="Gene3D" id="3.40.50.1360">
    <property type="match status" value="1"/>
</dbReference>
<dbReference type="PROSITE" id="PS51000">
    <property type="entry name" value="HTH_DEOR_2"/>
    <property type="match status" value="1"/>
</dbReference>
<comment type="caution">
    <text evidence="6">The sequence shown here is derived from an EMBL/GenBank/DDBJ whole genome shotgun (WGS) entry which is preliminary data.</text>
</comment>
<dbReference type="Pfam" id="PF00455">
    <property type="entry name" value="DeoRC"/>
    <property type="match status" value="1"/>
</dbReference>
<dbReference type="InterPro" id="IPR050313">
    <property type="entry name" value="Carb_Metab_HTH_regulators"/>
</dbReference>
<proteinExistence type="predicted"/>
<protein>
    <submittedName>
        <fullName evidence="6">Glycerol-3-phosphate regulon repressor</fullName>
    </submittedName>
</protein>
<organism evidence="6 7">
    <name type="scientific">Photobacterium gaetbulicola</name>
    <dbReference type="NCBI Taxonomy" id="1295392"/>
    <lineage>
        <taxon>Bacteria</taxon>
        <taxon>Pseudomonadati</taxon>
        <taxon>Pseudomonadota</taxon>
        <taxon>Gammaproteobacteria</taxon>
        <taxon>Vibrionales</taxon>
        <taxon>Vibrionaceae</taxon>
        <taxon>Photobacterium</taxon>
    </lineage>
</organism>
<dbReference type="Proteomes" id="UP000031278">
    <property type="component" value="Unassembled WGS sequence"/>
</dbReference>
<dbReference type="InterPro" id="IPR037171">
    <property type="entry name" value="NagB/RpiA_transferase-like"/>
</dbReference>
<dbReference type="SMART" id="SM01134">
    <property type="entry name" value="DeoRC"/>
    <property type="match status" value="1"/>
</dbReference>
<dbReference type="InterPro" id="IPR036388">
    <property type="entry name" value="WH-like_DNA-bd_sf"/>
</dbReference>
<dbReference type="PANTHER" id="PTHR30363">
    <property type="entry name" value="HTH-TYPE TRANSCRIPTIONAL REGULATOR SRLR-RELATED"/>
    <property type="match status" value="1"/>
</dbReference>
<dbReference type="InterPro" id="IPR014036">
    <property type="entry name" value="DeoR-like_C"/>
</dbReference>
<dbReference type="InterPro" id="IPR018356">
    <property type="entry name" value="Tscrpt_reg_HTH_DeoR_CS"/>
</dbReference>
<accession>A0A0B9GTU0</accession>
<dbReference type="PANTHER" id="PTHR30363:SF4">
    <property type="entry name" value="GLYCEROL-3-PHOSPHATE REGULON REPRESSOR"/>
    <property type="match status" value="1"/>
</dbReference>